<keyword evidence="5" id="KW-0539">Nucleus</keyword>
<dbReference type="InterPro" id="IPR007219">
    <property type="entry name" value="XnlR_reg_dom"/>
</dbReference>
<dbReference type="CDD" id="cd12148">
    <property type="entry name" value="fungal_TF_MHR"/>
    <property type="match status" value="1"/>
</dbReference>
<dbReference type="GO" id="GO:0005634">
    <property type="term" value="C:nucleus"/>
    <property type="evidence" value="ECO:0007669"/>
    <property type="project" value="UniProtKB-SubCell"/>
</dbReference>
<evidence type="ECO:0000259" key="7">
    <source>
        <dbReference type="SMART" id="SM00906"/>
    </source>
</evidence>
<evidence type="ECO:0000256" key="5">
    <source>
        <dbReference type="ARBA" id="ARBA00023242"/>
    </source>
</evidence>
<sequence length="676" mass="75902">MKCRRDPASAICERCIRKSMDCVFEKHKRGRKPGTRLVRKTQDQLSPAGPSTQSRGANQLWHSETTSQNDESMIEPGLRDGASSHYSSVGQSAPSEKGIWDESNALQPAELLNKNAKTGKFSLQNVLSTANASDPEEQDDGAAHHTSPEGRYIQHLDDPIRCKILNFPIALGLFDSFMRSLNPFISQFDPSLHTFEYVQHRSPFLLTSILAAAARAFHPPLHSQLRAHTELLMAKAFTQGTKSAEIVQAILVSTYWKEPDDTRSWLLIGYAIRMCIELGWHKLPPTTAESLEGETELQIREARNARRTWLILYVYDRSISLQVGKPCMIEQNDFITTAQDWYQLPCAVFGADALLSAFVTLRILTSEIIELVSPDRTSRHIQQGDNLMKLLNASLTRWEEHWHPISEDERVDRCQSFLIKFYGTHLRLLLNSYSLQESLKASKDGTPISKQAVWTCYSAALDMLKQISDQFGPLKLLYFAQDSVHVMTAYSAVFLIKLLLSLPAHMSNEFEATSIEAIKKTAQTFEAQCATQKTGCALQARFLNNVAVQYEKAKQQTKRIPITQLQQEVKTENVQQYSEPTGANPTTNSQLDQNQMVQDVLPQQAAYSQTFVSGQGMAPTQENGYANNAGMGYETELSGWNFDNNDQWEAMFANAGYRIYDGVFMPEDAMAAGLEG</sequence>
<dbReference type="SMART" id="SM00906">
    <property type="entry name" value="Fungal_trans"/>
    <property type="match status" value="1"/>
</dbReference>
<protein>
    <recommendedName>
        <fullName evidence="7">Xylanolytic transcriptional activator regulatory domain-containing protein</fullName>
    </recommendedName>
</protein>
<keyword evidence="4" id="KW-0804">Transcription</keyword>
<dbReference type="Proteomes" id="UP000256328">
    <property type="component" value="Unassembled WGS sequence"/>
</dbReference>
<evidence type="ECO:0000256" key="3">
    <source>
        <dbReference type="ARBA" id="ARBA00023125"/>
    </source>
</evidence>
<comment type="caution">
    <text evidence="8">The sequence shown here is derived from an EMBL/GenBank/DDBJ whole genome shotgun (WGS) entry which is preliminary data.</text>
</comment>
<accession>A0A3D8QEK2</accession>
<evidence type="ECO:0000256" key="2">
    <source>
        <dbReference type="ARBA" id="ARBA00023015"/>
    </source>
</evidence>
<feature type="region of interest" description="Disordered" evidence="6">
    <location>
        <begin position="27"/>
        <end position="97"/>
    </location>
</feature>
<feature type="compositionally biased region" description="Polar residues" evidence="6">
    <location>
        <begin position="84"/>
        <end position="94"/>
    </location>
</feature>
<evidence type="ECO:0000313" key="9">
    <source>
        <dbReference type="Proteomes" id="UP000256328"/>
    </source>
</evidence>
<evidence type="ECO:0000256" key="6">
    <source>
        <dbReference type="SAM" id="MobiDB-lite"/>
    </source>
</evidence>
<feature type="compositionally biased region" description="Polar residues" evidence="6">
    <location>
        <begin position="43"/>
        <end position="71"/>
    </location>
</feature>
<name>A0A3D8QEK2_9HELO</name>
<dbReference type="PANTHER" id="PTHR31845">
    <property type="entry name" value="FINGER DOMAIN PROTEIN, PUTATIVE-RELATED"/>
    <property type="match status" value="1"/>
</dbReference>
<dbReference type="GO" id="GO:0006351">
    <property type="term" value="P:DNA-templated transcription"/>
    <property type="evidence" value="ECO:0007669"/>
    <property type="project" value="InterPro"/>
</dbReference>
<evidence type="ECO:0000256" key="1">
    <source>
        <dbReference type="ARBA" id="ARBA00004123"/>
    </source>
</evidence>
<dbReference type="GO" id="GO:0008270">
    <property type="term" value="F:zinc ion binding"/>
    <property type="evidence" value="ECO:0007669"/>
    <property type="project" value="InterPro"/>
</dbReference>
<dbReference type="GO" id="GO:0000976">
    <property type="term" value="F:transcription cis-regulatory region binding"/>
    <property type="evidence" value="ECO:0007669"/>
    <property type="project" value="TreeGrafter"/>
</dbReference>
<gene>
    <name evidence="8" type="ORF">BP5796_11696</name>
</gene>
<reference evidence="8 9" key="1">
    <citation type="journal article" date="2018" name="IMA Fungus">
        <title>IMA Genome-F 9: Draft genome sequence of Annulohypoxylon stygium, Aspergillus mulundensis, Berkeleyomyces basicola (syn. Thielaviopsis basicola), Ceratocystis smalleyi, two Cercospora beticola strains, Coleophoma cylindrospora, Fusarium fracticaudum, Phialophora cf. hyalina, and Morchella septimelata.</title>
        <authorList>
            <person name="Wingfield B.D."/>
            <person name="Bills G.F."/>
            <person name="Dong Y."/>
            <person name="Huang W."/>
            <person name="Nel W.J."/>
            <person name="Swalarsk-Parry B.S."/>
            <person name="Vaghefi N."/>
            <person name="Wilken P.M."/>
            <person name="An Z."/>
            <person name="de Beer Z.W."/>
            <person name="De Vos L."/>
            <person name="Chen L."/>
            <person name="Duong T.A."/>
            <person name="Gao Y."/>
            <person name="Hammerbacher A."/>
            <person name="Kikkert J.R."/>
            <person name="Li Y."/>
            <person name="Li H."/>
            <person name="Li K."/>
            <person name="Li Q."/>
            <person name="Liu X."/>
            <person name="Ma X."/>
            <person name="Naidoo K."/>
            <person name="Pethybridge S.J."/>
            <person name="Sun J."/>
            <person name="Steenkamp E.T."/>
            <person name="van der Nest M.A."/>
            <person name="van Wyk S."/>
            <person name="Wingfield M.J."/>
            <person name="Xiong C."/>
            <person name="Yue Q."/>
            <person name="Zhang X."/>
        </authorList>
    </citation>
    <scope>NUCLEOTIDE SEQUENCE [LARGE SCALE GENOMIC DNA]</scope>
    <source>
        <strain evidence="8 9">BP5796</strain>
    </source>
</reference>
<dbReference type="Pfam" id="PF04082">
    <property type="entry name" value="Fungal_trans"/>
    <property type="match status" value="1"/>
</dbReference>
<feature type="compositionally biased region" description="Basic residues" evidence="6">
    <location>
        <begin position="27"/>
        <end position="39"/>
    </location>
</feature>
<comment type="subcellular location">
    <subcellularLocation>
        <location evidence="1">Nucleus</location>
    </subcellularLocation>
</comment>
<feature type="domain" description="Xylanolytic transcriptional activator regulatory" evidence="7">
    <location>
        <begin position="264"/>
        <end position="345"/>
    </location>
</feature>
<dbReference type="InterPro" id="IPR051089">
    <property type="entry name" value="prtT"/>
</dbReference>
<dbReference type="PANTHER" id="PTHR31845:SF17">
    <property type="entry name" value="ZN(II)2CYS6 TRANSCRIPTION FACTOR (EUROFUNG)"/>
    <property type="match status" value="1"/>
</dbReference>
<organism evidence="8 9">
    <name type="scientific">Coleophoma crateriformis</name>
    <dbReference type="NCBI Taxonomy" id="565419"/>
    <lineage>
        <taxon>Eukaryota</taxon>
        <taxon>Fungi</taxon>
        <taxon>Dikarya</taxon>
        <taxon>Ascomycota</taxon>
        <taxon>Pezizomycotina</taxon>
        <taxon>Leotiomycetes</taxon>
        <taxon>Helotiales</taxon>
        <taxon>Dermateaceae</taxon>
        <taxon>Coleophoma</taxon>
    </lineage>
</organism>
<dbReference type="AlphaFoldDB" id="A0A3D8QEK2"/>
<evidence type="ECO:0000313" key="8">
    <source>
        <dbReference type="EMBL" id="RDW60090.1"/>
    </source>
</evidence>
<proteinExistence type="predicted"/>
<dbReference type="GO" id="GO:0000981">
    <property type="term" value="F:DNA-binding transcription factor activity, RNA polymerase II-specific"/>
    <property type="evidence" value="ECO:0007669"/>
    <property type="project" value="TreeGrafter"/>
</dbReference>
<keyword evidence="3" id="KW-0238">DNA-binding</keyword>
<dbReference type="OrthoDB" id="3163292at2759"/>
<evidence type="ECO:0000256" key="4">
    <source>
        <dbReference type="ARBA" id="ARBA00023163"/>
    </source>
</evidence>
<dbReference type="EMBL" id="PDLN01000019">
    <property type="protein sequence ID" value="RDW60090.1"/>
    <property type="molecule type" value="Genomic_DNA"/>
</dbReference>
<keyword evidence="9" id="KW-1185">Reference proteome</keyword>
<keyword evidence="2" id="KW-0805">Transcription regulation</keyword>